<name>A0A829W457_9FIRM</name>
<evidence type="ECO:0000313" key="2">
    <source>
        <dbReference type="Proteomes" id="UP000315200"/>
    </source>
</evidence>
<evidence type="ECO:0000313" key="1">
    <source>
        <dbReference type="EMBL" id="GEA36198.1"/>
    </source>
</evidence>
<organism evidence="1 2">
    <name type="scientific">Enterocloster clostridioformis</name>
    <dbReference type="NCBI Taxonomy" id="1531"/>
    <lineage>
        <taxon>Bacteria</taxon>
        <taxon>Bacillati</taxon>
        <taxon>Bacillota</taxon>
        <taxon>Clostridia</taxon>
        <taxon>Lachnospirales</taxon>
        <taxon>Lachnospiraceae</taxon>
        <taxon>Enterocloster</taxon>
    </lineage>
</organism>
<dbReference type="Proteomes" id="UP000315200">
    <property type="component" value="Unassembled WGS sequence"/>
</dbReference>
<accession>A0A829W457</accession>
<reference evidence="1 2" key="1">
    <citation type="submission" date="2019-06" db="EMBL/GenBank/DDBJ databases">
        <title>Draft genome sequence of [Clostridium] clostridioforme NBRC 113352.</title>
        <authorList>
            <person name="Miura T."/>
            <person name="Furukawa M."/>
            <person name="Shimamura M."/>
            <person name="Ohyama Y."/>
            <person name="Yamazoe A."/>
            <person name="Kawasaki H."/>
        </authorList>
    </citation>
    <scope>NUCLEOTIDE SEQUENCE [LARGE SCALE GENOMIC DNA]</scope>
    <source>
        <strain evidence="1 2">NBRC 113352</strain>
    </source>
</reference>
<dbReference type="AlphaFoldDB" id="A0A829W457"/>
<dbReference type="EMBL" id="BJLB01000001">
    <property type="protein sequence ID" value="GEA36198.1"/>
    <property type="molecule type" value="Genomic_DNA"/>
</dbReference>
<protein>
    <submittedName>
        <fullName evidence="1">Uncharacterized protein</fullName>
    </submittedName>
</protein>
<proteinExistence type="predicted"/>
<gene>
    <name evidence="1" type="ORF">Ccl03g_19110</name>
</gene>
<sequence length="48" mass="5712">MSQVQGSNAFWHRSLFLECIDSFLMQTGFEKILKFRKDLIHIGSQLYF</sequence>
<comment type="caution">
    <text evidence="1">The sequence shown here is derived from an EMBL/GenBank/DDBJ whole genome shotgun (WGS) entry which is preliminary data.</text>
</comment>